<dbReference type="EMBL" id="VLLN01000003">
    <property type="protein sequence ID" value="TWJ32827.1"/>
    <property type="molecule type" value="Genomic_DNA"/>
</dbReference>
<dbReference type="RefSeq" id="WP_145018524.1">
    <property type="nucleotide sequence ID" value="NZ_VLLN01000003.1"/>
</dbReference>
<evidence type="ECO:0000259" key="3">
    <source>
        <dbReference type="PROSITE" id="PS51831"/>
    </source>
</evidence>
<sequence length="717" mass="79530">MKKNVSYVRSLFAQRMFALFILCALVPVCILTFISLGQISGKVRDENFERLRHAAKNVDSTIHEGLLLIDAEINSALVPREYSSEELHKLTQEKTHQKFLGLTLFRGETSHKSIFGAPIPPPHLDTTGKKQLEAGTPFLYLQNNAKQTPRIFIVTSKSQKQPGQNMLVGEINPEYLWQLVEDAIPPAVNICILDPNGTPLFSTTNIASGLINSVLGKLSRSQIGHFEWNDGAEEHLISYRSVFLKSNFGADGWTVVVAQSKKDAFKPVKAFLKTFYLVVFLTLLIVVFISSIQIRRSLIPLSILREGAQKISDGDLTTQVTISSGDEFEDLASSFNAMSIKLGRNFNSLDRMGKIVRSMLGSNCQESIVKAVMPELREIILCDSMGLSLMDTEIIDIAVTIYDSPTSPFSSASKRHVTVFTSNDLEILQTAAESILVHEHDNFSSLLAPLTTEGATKFLLLPIFIKNRVAGVLTLGYRQLPVDTHEVLIQSRQVADQIAVALENIFLIEDLDRLNLGAMKALANTVDAKSPWTAGHSERVTRLAVAIGREMELTEPELDLIHKAGLFHDIGKIGIPEAVLDKAGKLTDDEYALIKKHPEKGREILMPIEAYHDLIPLIVQHHERFDGHGYPTGLSGDEISLGARIMAVSDVYDALISDRPYRPGWELPRVLEYMGEEAGKQFDPVVVQAFFRIINQDTATRLSASYLDDSEISVAGR</sequence>
<dbReference type="CDD" id="cd06225">
    <property type="entry name" value="HAMP"/>
    <property type="match status" value="1"/>
</dbReference>
<dbReference type="InterPro" id="IPR003660">
    <property type="entry name" value="HAMP_dom"/>
</dbReference>
<evidence type="ECO:0000259" key="4">
    <source>
        <dbReference type="PROSITE" id="PS51832"/>
    </source>
</evidence>
<dbReference type="SMART" id="SM00471">
    <property type="entry name" value="HDc"/>
    <property type="match status" value="1"/>
</dbReference>
<keyword evidence="1" id="KW-0812">Transmembrane</keyword>
<feature type="domain" description="HD-GYP" evidence="4">
    <location>
        <begin position="511"/>
        <end position="706"/>
    </location>
</feature>
<dbReference type="CDD" id="cd00077">
    <property type="entry name" value="HDc"/>
    <property type="match status" value="1"/>
</dbReference>
<dbReference type="GO" id="GO:0007165">
    <property type="term" value="P:signal transduction"/>
    <property type="evidence" value="ECO:0007669"/>
    <property type="project" value="InterPro"/>
</dbReference>
<keyword evidence="1" id="KW-1133">Transmembrane helix</keyword>
<dbReference type="Pfam" id="PF00672">
    <property type="entry name" value="HAMP"/>
    <property type="match status" value="1"/>
</dbReference>
<evidence type="ECO:0000313" key="6">
    <source>
        <dbReference type="Proteomes" id="UP000319449"/>
    </source>
</evidence>
<comment type="caution">
    <text evidence="5">The sequence shown here is derived from an EMBL/GenBank/DDBJ whole genome shotgun (WGS) entry which is preliminary data.</text>
</comment>
<dbReference type="GO" id="GO:0016020">
    <property type="term" value="C:membrane"/>
    <property type="evidence" value="ECO:0007669"/>
    <property type="project" value="InterPro"/>
</dbReference>
<dbReference type="PANTHER" id="PTHR43155:SF2">
    <property type="entry name" value="CYCLIC DI-GMP PHOSPHODIESTERASE PA4108"/>
    <property type="match status" value="1"/>
</dbReference>
<dbReference type="OrthoDB" id="9769359at2"/>
<keyword evidence="1" id="KW-0472">Membrane</keyword>
<proteinExistence type="predicted"/>
<dbReference type="Pfam" id="PF13487">
    <property type="entry name" value="HD_5"/>
    <property type="match status" value="1"/>
</dbReference>
<dbReference type="InterPro" id="IPR003607">
    <property type="entry name" value="HD/PDEase_dom"/>
</dbReference>
<dbReference type="PANTHER" id="PTHR43155">
    <property type="entry name" value="CYCLIC DI-GMP PHOSPHODIESTERASE PA4108-RELATED"/>
    <property type="match status" value="1"/>
</dbReference>
<feature type="domain" description="HAMP" evidence="2">
    <location>
        <begin position="295"/>
        <end position="347"/>
    </location>
</feature>
<dbReference type="InterPro" id="IPR006674">
    <property type="entry name" value="HD_domain"/>
</dbReference>
<dbReference type="InterPro" id="IPR006675">
    <property type="entry name" value="HDIG_dom"/>
</dbReference>
<dbReference type="Gene3D" id="1.10.3210.10">
    <property type="entry name" value="Hypothetical protein af1432"/>
    <property type="match status" value="1"/>
</dbReference>
<dbReference type="InterPro" id="IPR037522">
    <property type="entry name" value="HD_GYP_dom"/>
</dbReference>
<dbReference type="Gene3D" id="3.30.450.40">
    <property type="match status" value="1"/>
</dbReference>
<dbReference type="InterPro" id="IPR029016">
    <property type="entry name" value="GAF-like_dom_sf"/>
</dbReference>
<dbReference type="PROSITE" id="PS51832">
    <property type="entry name" value="HD_GYP"/>
    <property type="match status" value="1"/>
</dbReference>
<keyword evidence="5" id="KW-0808">Transferase</keyword>
<dbReference type="Pfam" id="PF01590">
    <property type="entry name" value="GAF"/>
    <property type="match status" value="1"/>
</dbReference>
<gene>
    <name evidence="5" type="ORF">JN12_00804</name>
</gene>
<dbReference type="SUPFAM" id="SSF55781">
    <property type="entry name" value="GAF domain-like"/>
    <property type="match status" value="1"/>
</dbReference>
<keyword evidence="6" id="KW-1185">Reference proteome</keyword>
<dbReference type="GO" id="GO:0016740">
    <property type="term" value="F:transferase activity"/>
    <property type="evidence" value="ECO:0007669"/>
    <property type="project" value="UniProtKB-KW"/>
</dbReference>
<dbReference type="PROSITE" id="PS50885">
    <property type="entry name" value="HAMP"/>
    <property type="match status" value="1"/>
</dbReference>
<feature type="transmembrane region" description="Helical" evidence="1">
    <location>
        <begin position="270"/>
        <end position="292"/>
    </location>
</feature>
<dbReference type="AlphaFoldDB" id="A0A562WST5"/>
<feature type="domain" description="HD" evidence="3">
    <location>
        <begin position="533"/>
        <end position="655"/>
    </location>
</feature>
<feature type="transmembrane region" description="Helical" evidence="1">
    <location>
        <begin position="12"/>
        <end position="34"/>
    </location>
</feature>
<dbReference type="SUPFAM" id="SSF158472">
    <property type="entry name" value="HAMP domain-like"/>
    <property type="match status" value="1"/>
</dbReference>
<evidence type="ECO:0000259" key="2">
    <source>
        <dbReference type="PROSITE" id="PS50885"/>
    </source>
</evidence>
<dbReference type="SMART" id="SM00304">
    <property type="entry name" value="HAMP"/>
    <property type="match status" value="1"/>
</dbReference>
<dbReference type="InterPro" id="IPR003018">
    <property type="entry name" value="GAF"/>
</dbReference>
<dbReference type="PROSITE" id="PS51831">
    <property type="entry name" value="HD"/>
    <property type="match status" value="1"/>
</dbReference>
<organism evidence="5 6">
    <name type="scientific">Geobacter argillaceus</name>
    <dbReference type="NCBI Taxonomy" id="345631"/>
    <lineage>
        <taxon>Bacteria</taxon>
        <taxon>Pseudomonadati</taxon>
        <taxon>Thermodesulfobacteriota</taxon>
        <taxon>Desulfuromonadia</taxon>
        <taxon>Geobacterales</taxon>
        <taxon>Geobacteraceae</taxon>
        <taxon>Geobacter</taxon>
    </lineage>
</organism>
<reference evidence="5 6" key="1">
    <citation type="submission" date="2019-07" db="EMBL/GenBank/DDBJ databases">
        <title>Genomic Encyclopedia of Archaeal and Bacterial Type Strains, Phase II (KMG-II): from individual species to whole genera.</title>
        <authorList>
            <person name="Goeker M."/>
        </authorList>
    </citation>
    <scope>NUCLEOTIDE SEQUENCE [LARGE SCALE GENOMIC DNA]</scope>
    <source>
        <strain evidence="5 6">ATCC BAA-1139</strain>
    </source>
</reference>
<dbReference type="SUPFAM" id="SSF109604">
    <property type="entry name" value="HD-domain/PDEase-like"/>
    <property type="match status" value="1"/>
</dbReference>
<evidence type="ECO:0000256" key="1">
    <source>
        <dbReference type="SAM" id="Phobius"/>
    </source>
</evidence>
<evidence type="ECO:0000313" key="5">
    <source>
        <dbReference type="EMBL" id="TWJ32827.1"/>
    </source>
</evidence>
<dbReference type="Proteomes" id="UP000319449">
    <property type="component" value="Unassembled WGS sequence"/>
</dbReference>
<accession>A0A562WST5</accession>
<name>A0A562WST5_9BACT</name>
<protein>
    <submittedName>
        <fullName evidence="5">Putative nucleotidyltransferase with HDIG domain</fullName>
    </submittedName>
</protein>
<dbReference type="NCBIfam" id="TIGR00277">
    <property type="entry name" value="HDIG"/>
    <property type="match status" value="1"/>
</dbReference>
<dbReference type="Gene3D" id="6.10.340.10">
    <property type="match status" value="1"/>
</dbReference>